<keyword evidence="4" id="KW-1185">Reference proteome</keyword>
<dbReference type="PANTHER" id="PTHR12847:SF9">
    <property type="entry name" value="NECAP-LIKE PROTEIN CG9132"/>
    <property type="match status" value="1"/>
</dbReference>
<evidence type="ECO:0000313" key="3">
    <source>
        <dbReference type="EMBL" id="EFE42233.1"/>
    </source>
</evidence>
<feature type="compositionally biased region" description="Low complexity" evidence="1">
    <location>
        <begin position="308"/>
        <end position="317"/>
    </location>
</feature>
<feature type="compositionally biased region" description="Acidic residues" evidence="1">
    <location>
        <begin position="132"/>
        <end position="150"/>
    </location>
</feature>
<accession>D4D7D1</accession>
<dbReference type="RefSeq" id="XP_003022851.1">
    <property type="nucleotide sequence ID" value="XM_003022805.1"/>
</dbReference>
<protein>
    <recommendedName>
        <fullName evidence="2">NECAP PHear domain-containing protein</fullName>
    </recommendedName>
</protein>
<dbReference type="HOGENOM" id="CLU_069884_0_0_1"/>
<dbReference type="InterPro" id="IPR012466">
    <property type="entry name" value="NECAP_PHear"/>
</dbReference>
<dbReference type="EMBL" id="ACYE01000157">
    <property type="protein sequence ID" value="EFE42233.1"/>
    <property type="molecule type" value="Genomic_DNA"/>
</dbReference>
<reference evidence="4" key="1">
    <citation type="journal article" date="2011" name="Genome Biol.">
        <title>Comparative and functional genomics provide insights into the pathogenicity of dermatophytic fungi.</title>
        <authorList>
            <person name="Burmester A."/>
            <person name="Shelest E."/>
            <person name="Gloeckner G."/>
            <person name="Heddergott C."/>
            <person name="Schindler S."/>
            <person name="Staib P."/>
            <person name="Heidel A."/>
            <person name="Felder M."/>
            <person name="Petzold A."/>
            <person name="Szafranski K."/>
            <person name="Feuermann M."/>
            <person name="Pedruzzi I."/>
            <person name="Priebe S."/>
            <person name="Groth M."/>
            <person name="Winkler R."/>
            <person name="Li W."/>
            <person name="Kniemeyer O."/>
            <person name="Schroeckh V."/>
            <person name="Hertweck C."/>
            <person name="Hube B."/>
            <person name="White T.C."/>
            <person name="Platzer M."/>
            <person name="Guthke R."/>
            <person name="Heitman J."/>
            <person name="Woestemeyer J."/>
            <person name="Zipfel P.F."/>
            <person name="Monod M."/>
            <person name="Brakhage A.A."/>
        </authorList>
    </citation>
    <scope>NUCLEOTIDE SEQUENCE [LARGE SCALE GENOMIC DNA]</scope>
    <source>
        <strain evidence="4">HKI 0517</strain>
    </source>
</reference>
<feature type="compositionally biased region" description="Acidic residues" evidence="1">
    <location>
        <begin position="268"/>
        <end position="278"/>
    </location>
</feature>
<dbReference type="GO" id="GO:0030125">
    <property type="term" value="C:clathrin vesicle coat"/>
    <property type="evidence" value="ECO:0007669"/>
    <property type="project" value="TreeGrafter"/>
</dbReference>
<feature type="region of interest" description="Disordered" evidence="1">
    <location>
        <begin position="1"/>
        <end position="56"/>
    </location>
</feature>
<gene>
    <name evidence="3" type="ORF">TRV_03013</name>
</gene>
<feature type="compositionally biased region" description="Basic residues" evidence="1">
    <location>
        <begin position="22"/>
        <end position="32"/>
    </location>
</feature>
<feature type="region of interest" description="Disordered" evidence="1">
    <location>
        <begin position="115"/>
        <end position="152"/>
    </location>
</feature>
<feature type="region of interest" description="Disordered" evidence="1">
    <location>
        <begin position="235"/>
        <end position="317"/>
    </location>
</feature>
<dbReference type="SUPFAM" id="SSF50729">
    <property type="entry name" value="PH domain-like"/>
    <property type="match status" value="1"/>
</dbReference>
<dbReference type="GO" id="GO:0006897">
    <property type="term" value="P:endocytosis"/>
    <property type="evidence" value="ECO:0007669"/>
    <property type="project" value="InterPro"/>
</dbReference>
<dbReference type="KEGG" id="tve:TRV_03013"/>
<feature type="domain" description="NECAP PHear" evidence="2">
    <location>
        <begin position="59"/>
        <end position="258"/>
    </location>
</feature>
<dbReference type="Pfam" id="PF07933">
    <property type="entry name" value="DUF1681"/>
    <property type="match status" value="1"/>
</dbReference>
<dbReference type="PANTHER" id="PTHR12847">
    <property type="entry name" value="ATP-BINDING CASSETTE ABC TRANSPORTER-RELATED"/>
    <property type="match status" value="1"/>
</dbReference>
<evidence type="ECO:0000259" key="2">
    <source>
        <dbReference type="Pfam" id="PF07933"/>
    </source>
</evidence>
<evidence type="ECO:0000256" key="1">
    <source>
        <dbReference type="SAM" id="MobiDB-lite"/>
    </source>
</evidence>
<dbReference type="OrthoDB" id="10265489at2759"/>
<comment type="caution">
    <text evidence="3">The sequence shown here is derived from an EMBL/GenBank/DDBJ whole genome shotgun (WGS) entry which is preliminary data.</text>
</comment>
<dbReference type="GeneID" id="9581575"/>
<organism evidence="3 4">
    <name type="scientific">Trichophyton verrucosum (strain HKI 0517)</name>
    <dbReference type="NCBI Taxonomy" id="663202"/>
    <lineage>
        <taxon>Eukaryota</taxon>
        <taxon>Fungi</taxon>
        <taxon>Dikarya</taxon>
        <taxon>Ascomycota</taxon>
        <taxon>Pezizomycotina</taxon>
        <taxon>Eurotiomycetes</taxon>
        <taxon>Eurotiomycetidae</taxon>
        <taxon>Onygenales</taxon>
        <taxon>Arthrodermataceae</taxon>
        <taxon>Trichophyton</taxon>
    </lineage>
</organism>
<dbReference type="AlphaFoldDB" id="D4D7D1"/>
<sequence length="317" mass="34540">MTSSAAHDLPLRGDYNNQQASKKTRRKKKKKKKEEEEEEEARSKMDDPRTGQPFPPSTIQRVLYSCSAVHVYALPPLTSMKGYLAASWTSNSASEIFAGRLRVLESAVPVKVPPASRPATALRTPNRPLALPEEEPDLQPEAKEEEEEEEQRLQVDILLEEAGGAHELFAAAPYVDAGVVEQTLDSSRFFALRVEGEGKKAVLGLGFEERSEAFDFSVALQEARKILSLSASVASSAASGGDAGRDLSLRPGESISVSAQPKTASEEAREDEEEEDREEEKQEKQKKALFSLPPPPPASSSSSRRRPPASSSSPAII</sequence>
<evidence type="ECO:0000313" key="4">
    <source>
        <dbReference type="Proteomes" id="UP000008383"/>
    </source>
</evidence>
<dbReference type="InterPro" id="IPR011993">
    <property type="entry name" value="PH-like_dom_sf"/>
</dbReference>
<proteinExistence type="predicted"/>
<name>D4D7D1_TRIVH</name>
<dbReference type="Proteomes" id="UP000008383">
    <property type="component" value="Unassembled WGS sequence"/>
</dbReference>
<dbReference type="Gene3D" id="2.30.29.30">
    <property type="entry name" value="Pleckstrin-homology domain (PH domain)/Phosphotyrosine-binding domain (PTB)"/>
    <property type="match status" value="1"/>
</dbReference>